<dbReference type="GO" id="GO:0005524">
    <property type="term" value="F:ATP binding"/>
    <property type="evidence" value="ECO:0007669"/>
    <property type="project" value="UniProtKB-KW"/>
</dbReference>
<dbReference type="EMBL" id="MLJW01000715">
    <property type="protein sequence ID" value="OIQ83311.1"/>
    <property type="molecule type" value="Genomic_DNA"/>
</dbReference>
<evidence type="ECO:0000256" key="2">
    <source>
        <dbReference type="ARBA" id="ARBA00009747"/>
    </source>
</evidence>
<dbReference type="PANTHER" id="PTHR32057:SF14">
    <property type="entry name" value="PROTEIN ADENYLYLTRANSFERASE SELO, MITOCHONDRIAL"/>
    <property type="match status" value="1"/>
</dbReference>
<sequence length="498" mass="54472">MRRMDMRRFELAGLARPRQPLRELGPEFYAELAPQGLPDPQLRLCSNDAARLLGLTPPADAAQRAEWAERFAGNRVDPDCLPLATVYAGHQFGNWAGQLGDGRAHLLGEVPAPDTTQNAGHDHWEVQLKGAGRTPFSRFGDGRAVLRSSLREFLASEAMWHLGVPSTRALCLVDSPLPVRRERLERAAVVTRLAPSFVRIGHFEHFSHSGQHEALRRLLDAWIARFEPDCARADNPALALLQRVAQRSAELVAAWQAVGFVHGVLNTDNLSMLGWTLDYGPFGFLDAFDPDYTPNTSDTSARYCWGRQPAAVHWSLYALGAALKPLIGDAQRIDDALQQFPAAFDAAWRARLRAKLGLGGNGAEHDALARDWLELLLRARADWTISFRRLHDAADGATPAPLAAQFDGCAEALQAWLVRWRALSSAPARAAMPAVNPHVVLRHHLAQHAIDAAESGDFEPAQTLHDALREPYRETAANAALAAAPPPDAPPACLSCSS</sequence>
<dbReference type="AlphaFoldDB" id="A0A1J5QTU4"/>
<keyword evidence="3" id="KW-0808">Transferase</keyword>
<dbReference type="HAMAP" id="MF_00692">
    <property type="entry name" value="SelO"/>
    <property type="match status" value="1"/>
</dbReference>
<evidence type="ECO:0000256" key="8">
    <source>
        <dbReference type="ARBA" id="ARBA00022842"/>
    </source>
</evidence>
<keyword evidence="5" id="KW-0479">Metal-binding</keyword>
<dbReference type="GO" id="GO:0046872">
    <property type="term" value="F:metal ion binding"/>
    <property type="evidence" value="ECO:0007669"/>
    <property type="project" value="UniProtKB-KW"/>
</dbReference>
<dbReference type="InterPro" id="IPR003846">
    <property type="entry name" value="SelO"/>
</dbReference>
<comment type="similarity">
    <text evidence="2">Belongs to the SELO family.</text>
</comment>
<accession>A0A1J5QTU4</accession>
<evidence type="ECO:0000256" key="6">
    <source>
        <dbReference type="ARBA" id="ARBA00022741"/>
    </source>
</evidence>
<protein>
    <recommendedName>
        <fullName evidence="10">Protein adenylyltransferase SelO</fullName>
    </recommendedName>
</protein>
<dbReference type="PANTHER" id="PTHR32057">
    <property type="entry name" value="PROTEIN ADENYLYLTRANSFERASE SELO, MITOCHONDRIAL"/>
    <property type="match status" value="1"/>
</dbReference>
<dbReference type="NCBIfam" id="NF000658">
    <property type="entry name" value="PRK00029.1"/>
    <property type="match status" value="1"/>
</dbReference>
<proteinExistence type="inferred from homology"/>
<keyword evidence="7" id="KW-0067">ATP-binding</keyword>
<gene>
    <name evidence="9" type="ORF">GALL_348980</name>
</gene>
<evidence type="ECO:0000256" key="7">
    <source>
        <dbReference type="ARBA" id="ARBA00022840"/>
    </source>
</evidence>
<evidence type="ECO:0000256" key="4">
    <source>
        <dbReference type="ARBA" id="ARBA00022695"/>
    </source>
</evidence>
<comment type="cofactor">
    <cofactor evidence="1">
        <name>Mg(2+)</name>
        <dbReference type="ChEBI" id="CHEBI:18420"/>
    </cofactor>
</comment>
<dbReference type="Pfam" id="PF02696">
    <property type="entry name" value="SelO"/>
    <property type="match status" value="1"/>
</dbReference>
<comment type="caution">
    <text evidence="9">The sequence shown here is derived from an EMBL/GenBank/DDBJ whole genome shotgun (WGS) entry which is preliminary data.</text>
</comment>
<evidence type="ECO:0000256" key="3">
    <source>
        <dbReference type="ARBA" id="ARBA00022679"/>
    </source>
</evidence>
<keyword evidence="4" id="KW-0548">Nucleotidyltransferase</keyword>
<keyword evidence="8" id="KW-0460">Magnesium</keyword>
<name>A0A1J5QTU4_9ZZZZ</name>
<dbReference type="GO" id="GO:0070733">
    <property type="term" value="F:AMPylase activity"/>
    <property type="evidence" value="ECO:0007669"/>
    <property type="project" value="TreeGrafter"/>
</dbReference>
<organism evidence="9">
    <name type="scientific">mine drainage metagenome</name>
    <dbReference type="NCBI Taxonomy" id="410659"/>
    <lineage>
        <taxon>unclassified sequences</taxon>
        <taxon>metagenomes</taxon>
        <taxon>ecological metagenomes</taxon>
    </lineage>
</organism>
<evidence type="ECO:0008006" key="10">
    <source>
        <dbReference type="Google" id="ProtNLM"/>
    </source>
</evidence>
<evidence type="ECO:0000256" key="5">
    <source>
        <dbReference type="ARBA" id="ARBA00022723"/>
    </source>
</evidence>
<evidence type="ECO:0000256" key="1">
    <source>
        <dbReference type="ARBA" id="ARBA00001946"/>
    </source>
</evidence>
<reference evidence="9" key="1">
    <citation type="submission" date="2016-10" db="EMBL/GenBank/DDBJ databases">
        <title>Sequence of Gallionella enrichment culture.</title>
        <authorList>
            <person name="Poehlein A."/>
            <person name="Muehling M."/>
            <person name="Daniel R."/>
        </authorList>
    </citation>
    <scope>NUCLEOTIDE SEQUENCE</scope>
</reference>
<evidence type="ECO:0000313" key="9">
    <source>
        <dbReference type="EMBL" id="OIQ83311.1"/>
    </source>
</evidence>
<keyword evidence="6" id="KW-0547">Nucleotide-binding</keyword>